<organism evidence="2 3">
    <name type="scientific">Kangsaoukella pontilimi</name>
    <dbReference type="NCBI Taxonomy" id="2691042"/>
    <lineage>
        <taxon>Bacteria</taxon>
        <taxon>Pseudomonadati</taxon>
        <taxon>Pseudomonadota</taxon>
        <taxon>Alphaproteobacteria</taxon>
        <taxon>Rhodobacterales</taxon>
        <taxon>Paracoccaceae</taxon>
        <taxon>Kangsaoukella</taxon>
    </lineage>
</organism>
<evidence type="ECO:0000256" key="1">
    <source>
        <dbReference type="SAM" id="SignalP"/>
    </source>
</evidence>
<feature type="chain" id="PRO_5028824566" evidence="1">
    <location>
        <begin position="16"/>
        <end position="93"/>
    </location>
</feature>
<accession>A0A7C9J387</accession>
<dbReference type="Proteomes" id="UP000480350">
    <property type="component" value="Unassembled WGS sequence"/>
</dbReference>
<dbReference type="PROSITE" id="PS51257">
    <property type="entry name" value="PROKAR_LIPOPROTEIN"/>
    <property type="match status" value="1"/>
</dbReference>
<dbReference type="RefSeq" id="WP_160763840.1">
    <property type="nucleotide sequence ID" value="NZ_WUPT01000001.1"/>
</dbReference>
<reference evidence="2 3" key="1">
    <citation type="submission" date="2019-12" db="EMBL/GenBank/DDBJ databases">
        <authorList>
            <person name="Lee S.D."/>
        </authorList>
    </citation>
    <scope>NUCLEOTIDE SEQUENCE [LARGE SCALE GENOMIC DNA]</scope>
    <source>
        <strain evidence="2 3">GH1-50</strain>
    </source>
</reference>
<dbReference type="EMBL" id="WUPT01000001">
    <property type="protein sequence ID" value="MXQ08001.1"/>
    <property type="molecule type" value="Genomic_DNA"/>
</dbReference>
<gene>
    <name evidence="2" type="ORF">GQ651_09100</name>
</gene>
<protein>
    <submittedName>
        <fullName evidence="2">Uncharacterized protein</fullName>
    </submittedName>
</protein>
<evidence type="ECO:0000313" key="3">
    <source>
        <dbReference type="Proteomes" id="UP000480350"/>
    </source>
</evidence>
<comment type="caution">
    <text evidence="2">The sequence shown here is derived from an EMBL/GenBank/DDBJ whole genome shotgun (WGS) entry which is preliminary data.</text>
</comment>
<sequence length="93" mass="10016">MLRASALVLSLTALAACSGWPDVPQVEGAAERTAWPTLLPLDQVAGAQVVDDPDALRETLLVRALALRGRAAILRGTVRDEDDMEALRQRLAR</sequence>
<evidence type="ECO:0000313" key="2">
    <source>
        <dbReference type="EMBL" id="MXQ08001.1"/>
    </source>
</evidence>
<keyword evidence="1" id="KW-0732">Signal</keyword>
<feature type="signal peptide" evidence="1">
    <location>
        <begin position="1"/>
        <end position="15"/>
    </location>
</feature>
<keyword evidence="3" id="KW-1185">Reference proteome</keyword>
<proteinExistence type="predicted"/>
<dbReference type="AlphaFoldDB" id="A0A7C9J387"/>
<reference evidence="2 3" key="2">
    <citation type="submission" date="2020-03" db="EMBL/GenBank/DDBJ databases">
        <title>Kangsaoukella pontilimi gen. nov., sp. nov., a new member of the family Rhodobacteraceae isolated from a tidal mudflat.</title>
        <authorList>
            <person name="Kim I.S."/>
        </authorList>
    </citation>
    <scope>NUCLEOTIDE SEQUENCE [LARGE SCALE GENOMIC DNA]</scope>
    <source>
        <strain evidence="2 3">GH1-50</strain>
    </source>
</reference>
<name>A0A7C9J387_9RHOB</name>